<evidence type="ECO:0000313" key="4">
    <source>
        <dbReference type="Proteomes" id="UP001301012"/>
    </source>
</evidence>
<reference evidence="3 4" key="1">
    <citation type="submission" date="2023-05" db="EMBL/GenBank/DDBJ databases">
        <title>Rombocin, a short stable natural nisin variant, displays selective antimicrobial activity against Listeria monocytogenes and employs dual mode of action to kill target bacterial strains.</title>
        <authorList>
            <person name="Wambui J."/>
            <person name="Stephan R."/>
            <person name="Kuipers O.P."/>
        </authorList>
    </citation>
    <scope>NUCLEOTIDE SEQUENCE [LARGE SCALE GENOMIC DNA]</scope>
    <source>
        <strain evidence="3 4">RC002</strain>
    </source>
</reference>
<sequence length="342" mass="39270">MNKKITICSIILVIIGTIGTICSGIASIPYFIKTSSDIERELNKECIIYNKEIDINKLNINTKDTNIVIRKHNKSNVLVSKKGNKDNLRYNIENKDNTLSISENESKDNYKDIRSSNDFANYVFNEFYSQNTNNIVIYIPNDVDINTYTQSGVLDIQDDIFLNDVTFKTLSGNISLPKQVKNLKKLDIKSKNYTQLSISELLGIKDIYISSNSVNVYSDDNDIFIDNKENYIPNNVNINQDSNDYGNVDISTEIPIANNLNINAYKSNVSVDLPIDRYKINFNIKSLQRINIDDLIQENKINENDHLKHQDIRELNGNLNKNLDELKKEYKVNIKSEYVSIK</sequence>
<gene>
    <name evidence="3" type="ORF">QOZ84_07285</name>
</gene>
<comment type="caution">
    <text evidence="3">The sequence shown here is derived from an EMBL/GenBank/DDBJ whole genome shotgun (WGS) entry which is preliminary data.</text>
</comment>
<keyword evidence="1" id="KW-0472">Membrane</keyword>
<dbReference type="Proteomes" id="UP001301012">
    <property type="component" value="Unassembled WGS sequence"/>
</dbReference>
<accession>A0ABT7EBC1</accession>
<name>A0ABT7EBC1_9FIRM</name>
<dbReference type="EMBL" id="JASKYM010000002">
    <property type="protein sequence ID" value="MDK2563348.1"/>
    <property type="molecule type" value="Genomic_DNA"/>
</dbReference>
<dbReference type="RefSeq" id="WP_284132292.1">
    <property type="nucleotide sequence ID" value="NZ_JASKYM010000002.1"/>
</dbReference>
<evidence type="ECO:0000256" key="1">
    <source>
        <dbReference type="SAM" id="Phobius"/>
    </source>
</evidence>
<evidence type="ECO:0000259" key="2">
    <source>
        <dbReference type="Pfam" id="PF13349"/>
    </source>
</evidence>
<feature type="transmembrane region" description="Helical" evidence="1">
    <location>
        <begin position="7"/>
        <end position="32"/>
    </location>
</feature>
<keyword evidence="1" id="KW-1133">Transmembrane helix</keyword>
<organism evidence="3 4">
    <name type="scientific">Romboutsia sedimentorum</name>
    <dbReference type="NCBI Taxonomy" id="1368474"/>
    <lineage>
        <taxon>Bacteria</taxon>
        <taxon>Bacillati</taxon>
        <taxon>Bacillota</taxon>
        <taxon>Clostridia</taxon>
        <taxon>Peptostreptococcales</taxon>
        <taxon>Peptostreptococcaceae</taxon>
        <taxon>Romboutsia</taxon>
    </lineage>
</organism>
<protein>
    <submittedName>
        <fullName evidence="3">DUF4097 family beta strand repeat-containing protein</fullName>
    </submittedName>
</protein>
<feature type="domain" description="DUF4097" evidence="2">
    <location>
        <begin position="55"/>
        <end position="336"/>
    </location>
</feature>
<proteinExistence type="predicted"/>
<evidence type="ECO:0000313" key="3">
    <source>
        <dbReference type="EMBL" id="MDK2563348.1"/>
    </source>
</evidence>
<keyword evidence="4" id="KW-1185">Reference proteome</keyword>
<keyword evidence="1" id="KW-0812">Transmembrane</keyword>
<dbReference type="Pfam" id="PF13349">
    <property type="entry name" value="DUF4097"/>
    <property type="match status" value="1"/>
</dbReference>
<dbReference type="InterPro" id="IPR025164">
    <property type="entry name" value="Toastrack_DUF4097"/>
</dbReference>